<feature type="compositionally biased region" description="Basic and acidic residues" evidence="1">
    <location>
        <begin position="1160"/>
        <end position="1170"/>
    </location>
</feature>
<evidence type="ECO:0000313" key="2">
    <source>
        <dbReference type="EMBL" id="SBP07904.1"/>
    </source>
</evidence>
<feature type="region of interest" description="Disordered" evidence="1">
    <location>
        <begin position="1160"/>
        <end position="1228"/>
    </location>
</feature>
<reference evidence="2" key="2">
    <citation type="submission" date="2016-06" db="EMBL/GenBank/DDBJ databases">
        <title>The genome of a short-lived fish provides insights into sex chromosome evolution and the genetic control of aging.</title>
        <authorList>
            <person name="Reichwald K."/>
            <person name="Felder M."/>
            <person name="Petzold A."/>
            <person name="Koch P."/>
            <person name="Groth M."/>
            <person name="Platzer M."/>
        </authorList>
    </citation>
    <scope>NUCLEOTIDE SEQUENCE</scope>
    <source>
        <tissue evidence="2">Brain</tissue>
    </source>
</reference>
<feature type="region of interest" description="Disordered" evidence="1">
    <location>
        <begin position="738"/>
        <end position="867"/>
    </location>
</feature>
<feature type="compositionally biased region" description="Basic and acidic residues" evidence="1">
    <location>
        <begin position="853"/>
        <end position="863"/>
    </location>
</feature>
<proteinExistence type="predicted"/>
<protein>
    <submittedName>
        <fullName evidence="2">Uncharacterized protein</fullName>
    </submittedName>
</protein>
<feature type="compositionally biased region" description="Polar residues" evidence="1">
    <location>
        <begin position="738"/>
        <end position="763"/>
    </location>
</feature>
<feature type="compositionally biased region" description="Polar residues" evidence="1">
    <location>
        <begin position="814"/>
        <end position="824"/>
    </location>
</feature>
<sequence length="1372" mass="153793">MQHVIECVRVGPGEMRHYLCTLCCLTIANHMIINHILSFDHIHCYFKAWHPSTLMSKESYSNYRSIAEVILNLVGQIREIHGTENAPMKRVSLQPDEFKNVNFTCYEEALKKLETIKKSSLTTIIKPGKNTLKNKQLTYGTDLVVACVSWRKSTEPFYICFACHESFPQPLVKEHFESRKHLINTLMYQNPWRLPFGWKDNELDDEMLRLLAWKEEEEVGRNQIILKVLDIPYSIFWTLNYSDYKQVMHKLQLYHTLLRREVPPCKTFSNFQGNEKFPLLGKPFMVTHALKDKVDKSEVGTMCLLCERRLSSDEIQAHVFSREHVTRFLNRIHPGSLNPSTDSEETFLDLAKQAARIHPVSNVQNIQLETSIREPCSYKTLKRILCAVKKKEGTKGLEPLIKPMMKLVSRVAQAEVDQNREKEGQKNSIDTDELENKQSKRVKIEVKVEEAAESCKNTEERPNMERETTLQNDVQLKNERKRPNATPEKSPKEKGSNEHLGRETTPKRPRLTSNDDSSPKKPANVPKSASKTETNGGSNRISATYIKLRCVGRDTIILCGSCSLKVDNIGHFTEIKHPKMHPVVVNLSEKTYNDISNLSFHSVIQMQQIQMLVQPWSDGGCSFSSASPPSAGAAINTSATRHCEDSRVVVDMELNSDSEGSATMPDSSATTKTLCKTPQDQEFKSHIPRAGLVQPHRPTITTTTTSLPPKGSEISSPDTTVKSLKFETAPKITEKAATTSVNVCKSASKQTKTISGTSTQSVSTKDETASEGKSASGPKGSSRNGPRSEEASKSSAEACVPAANVAKPPPKHVNASSPTKTAHVTKSVGEHANAHKRNSPTALSPNATGLSSSEHKNPHKDAPHMSATTKTPAGTLLKVGKSQLIVVVSEGKQQAYCELCSVKINCSSQYHLTSTDHHLNYVKMKFPEWTAKESELEKKLSHTVALLAKIEKDLPETQSPQRLEVSPEKYFNLGRLSEQKAVEKVKEMVRLKDSHDSCPVVDASRPLKQEICSPCEVSSSDDGVLVSRDKMMRCDQSEQEDENQQQTAVVQVSEMESSELKDQNLAAGDFIRDQFLDDDDDDGMETCVTKPVYTPGFYSEVMTEVDSDTNVKESPAADQLLRHQVSEEVRDQQNPILHSQSEAITEAKVVNDSRGSEHLFAPERQQRKSDSSGQQDQSPRKHSPVQLCSLQLQTPAAEQQNRPGPSRRAEPAELSVSQAQPTTLVGGRARGSSSLSLYLKARGLEAKHVIGMASVWECRGFENLKTFFLCESCEMTLSRHDICQHMISVDHQLKYLRKYHSEVMFWQELDFTLPTKLEKDILLNYVIQPISERELTLKMDAQCFVLSPELHRLVQTSPFDKALKIVKDLKGE</sequence>
<evidence type="ECO:0000256" key="1">
    <source>
        <dbReference type="SAM" id="MobiDB-lite"/>
    </source>
</evidence>
<feature type="compositionally biased region" description="Polar residues" evidence="1">
    <location>
        <begin position="1186"/>
        <end position="1203"/>
    </location>
</feature>
<feature type="compositionally biased region" description="Basic and acidic residues" evidence="1">
    <location>
        <begin position="489"/>
        <end position="506"/>
    </location>
</feature>
<dbReference type="EMBL" id="HADW01006504">
    <property type="protein sequence ID" value="SBP07904.1"/>
    <property type="molecule type" value="Transcribed_RNA"/>
</dbReference>
<feature type="compositionally biased region" description="Polar residues" evidence="1">
    <location>
        <begin position="839"/>
        <end position="852"/>
    </location>
</feature>
<feature type="region of interest" description="Disordered" evidence="1">
    <location>
        <begin position="449"/>
        <end position="538"/>
    </location>
</feature>
<feature type="compositionally biased region" description="Polar residues" evidence="1">
    <location>
        <begin position="527"/>
        <end position="538"/>
    </location>
</feature>
<gene>
    <name evidence="2" type="primary">Nfu_g_1_016244</name>
</gene>
<organism evidence="2">
    <name type="scientific">Iconisemion striatum</name>
    <dbReference type="NCBI Taxonomy" id="60296"/>
    <lineage>
        <taxon>Eukaryota</taxon>
        <taxon>Metazoa</taxon>
        <taxon>Chordata</taxon>
        <taxon>Craniata</taxon>
        <taxon>Vertebrata</taxon>
        <taxon>Euteleostomi</taxon>
        <taxon>Actinopterygii</taxon>
        <taxon>Neopterygii</taxon>
        <taxon>Teleostei</taxon>
        <taxon>Neoteleostei</taxon>
        <taxon>Acanthomorphata</taxon>
        <taxon>Ovalentaria</taxon>
        <taxon>Atherinomorphae</taxon>
        <taxon>Cyprinodontiformes</taxon>
        <taxon>Nothobranchiidae</taxon>
        <taxon>Iconisemion</taxon>
    </lineage>
</organism>
<feature type="region of interest" description="Disordered" evidence="1">
    <location>
        <begin position="698"/>
        <end position="719"/>
    </location>
</feature>
<reference evidence="2" key="1">
    <citation type="submission" date="2016-05" db="EMBL/GenBank/DDBJ databases">
        <authorList>
            <person name="Lavstsen T."/>
            <person name="Jespersen J.S."/>
        </authorList>
    </citation>
    <scope>NUCLEOTIDE SEQUENCE</scope>
    <source>
        <tissue evidence="2">Brain</tissue>
    </source>
</reference>
<feature type="compositionally biased region" description="Basic and acidic residues" evidence="1">
    <location>
        <begin position="456"/>
        <end position="468"/>
    </location>
</feature>
<feature type="compositionally biased region" description="Low complexity" evidence="1">
    <location>
        <begin position="793"/>
        <end position="806"/>
    </location>
</feature>
<accession>A0A1A7WQU4</accession>
<feature type="region of interest" description="Disordered" evidence="1">
    <location>
        <begin position="415"/>
        <end position="436"/>
    </location>
</feature>
<name>A0A1A7WQU4_9TELE</name>